<proteinExistence type="predicted"/>
<keyword evidence="1" id="KW-0472">Membrane</keyword>
<feature type="transmembrane region" description="Helical" evidence="1">
    <location>
        <begin position="246"/>
        <end position="263"/>
    </location>
</feature>
<keyword evidence="1" id="KW-0812">Transmembrane</keyword>
<evidence type="ECO:0000313" key="2">
    <source>
        <dbReference type="EMBL" id="MCD2422954.1"/>
    </source>
</evidence>
<name>A0ABS8PPD9_9BACT</name>
<dbReference type="RefSeq" id="WP_231004225.1">
    <property type="nucleotide sequence ID" value="NZ_JAJNEC010000005.1"/>
</dbReference>
<keyword evidence="3" id="KW-1185">Reference proteome</keyword>
<feature type="transmembrane region" description="Helical" evidence="1">
    <location>
        <begin position="86"/>
        <end position="102"/>
    </location>
</feature>
<keyword evidence="1" id="KW-1133">Transmembrane helix</keyword>
<protein>
    <recommendedName>
        <fullName evidence="4">ABC transporter permease</fullName>
    </recommendedName>
</protein>
<evidence type="ECO:0000256" key="1">
    <source>
        <dbReference type="SAM" id="Phobius"/>
    </source>
</evidence>
<gene>
    <name evidence="2" type="ORF">LQ567_09290</name>
</gene>
<accession>A0ABS8PPD9</accession>
<feature type="transmembrane region" description="Helical" evidence="1">
    <location>
        <begin position="143"/>
        <end position="160"/>
    </location>
</feature>
<organism evidence="2 3">
    <name type="scientific">Niabella pedocola</name>
    <dbReference type="NCBI Taxonomy" id="1752077"/>
    <lineage>
        <taxon>Bacteria</taxon>
        <taxon>Pseudomonadati</taxon>
        <taxon>Bacteroidota</taxon>
        <taxon>Chitinophagia</taxon>
        <taxon>Chitinophagales</taxon>
        <taxon>Chitinophagaceae</taxon>
        <taxon>Niabella</taxon>
    </lineage>
</organism>
<feature type="transmembrane region" description="Helical" evidence="1">
    <location>
        <begin position="269"/>
        <end position="293"/>
    </location>
</feature>
<feature type="transmembrane region" description="Helical" evidence="1">
    <location>
        <begin position="172"/>
        <end position="189"/>
    </location>
</feature>
<evidence type="ECO:0008006" key="4">
    <source>
        <dbReference type="Google" id="ProtNLM"/>
    </source>
</evidence>
<reference evidence="2 3" key="1">
    <citation type="submission" date="2021-11" db="EMBL/GenBank/DDBJ databases">
        <title>Genomic of Niabella pedocola.</title>
        <authorList>
            <person name="Wu T."/>
        </authorList>
    </citation>
    <scope>NUCLEOTIDE SEQUENCE [LARGE SCALE GENOMIC DNA]</scope>
    <source>
        <strain evidence="2 3">JCM 31011</strain>
    </source>
</reference>
<dbReference type="EMBL" id="JAJNEC010000005">
    <property type="protein sequence ID" value="MCD2422954.1"/>
    <property type="molecule type" value="Genomic_DNA"/>
</dbReference>
<dbReference type="Proteomes" id="UP001199816">
    <property type="component" value="Unassembled WGS sequence"/>
</dbReference>
<evidence type="ECO:0000313" key="3">
    <source>
        <dbReference type="Proteomes" id="UP001199816"/>
    </source>
</evidence>
<comment type="caution">
    <text evidence="2">The sequence shown here is derived from an EMBL/GenBank/DDBJ whole genome shotgun (WGS) entry which is preliminary data.</text>
</comment>
<feature type="transmembrane region" description="Helical" evidence="1">
    <location>
        <begin position="47"/>
        <end position="65"/>
    </location>
</feature>
<feature type="transmembrane region" description="Helical" evidence="1">
    <location>
        <begin position="215"/>
        <end position="234"/>
    </location>
</feature>
<feature type="transmembrane region" description="Helical" evidence="1">
    <location>
        <begin position="21"/>
        <end position="41"/>
    </location>
</feature>
<sequence length="305" mass="34961">MNFYFRLQFRLLNRQIKDFGLHPLWGWLLGAAGFVLLSWLLFSKTGMAIYLYLFACISWLLQLSNRSRTNFLRITFPQGSLRRIRLVENAVVAAPFVLFLLFKQSFIEALLLIPAALLLSFIDHAPRIGTTIPTPFGKRPFEFLTGFRQLLLLITATYLLEGIGIFVDNFNLCLFAQAALFLMICSFYTKPEPLFYVWNFAYSPAGFLKEKIKTAIWHTSILTLLPLAALLIAYPEKWWLAGGIQLLGYAYIIQIILVKYVAYPGEIQLVQLLIFAASIFFPPLLLGLIPFFYSRSVNRLAIYLS</sequence>